<feature type="compositionally biased region" description="Low complexity" evidence="1">
    <location>
        <begin position="1"/>
        <end position="40"/>
    </location>
</feature>
<keyword evidence="4" id="KW-1185">Reference proteome</keyword>
<protein>
    <submittedName>
        <fullName evidence="3">Uncharacterized protein</fullName>
    </submittedName>
</protein>
<evidence type="ECO:0000313" key="4">
    <source>
        <dbReference type="Proteomes" id="UP000317494"/>
    </source>
</evidence>
<dbReference type="Proteomes" id="UP000317494">
    <property type="component" value="Unassembled WGS sequence"/>
</dbReference>
<dbReference type="Proteomes" id="UP000320475">
    <property type="component" value="Unassembled WGS sequence"/>
</dbReference>
<sequence length="80" mass="7660">MPSSSAAAALALASAGRSSSVDSVGRSSGNADGANNGGNAMVPTLSPPIGASDAESAASGAGLGSLNTETRPENQRTFRP</sequence>
<comment type="caution">
    <text evidence="3">The sequence shown here is derived from an EMBL/GenBank/DDBJ whole genome shotgun (WGS) entry which is preliminary data.</text>
</comment>
<reference evidence="4 5" key="1">
    <citation type="journal article" date="2019" name="Sci. Rep.">
        <title>Comparative genomics of chytrid fungi reveal insights into the obligate biotrophic and pathogenic lifestyle of Synchytrium endobioticum.</title>
        <authorList>
            <person name="van de Vossenberg B.T.L.H."/>
            <person name="Warris S."/>
            <person name="Nguyen H.D.T."/>
            <person name="van Gent-Pelzer M.P.E."/>
            <person name="Joly D.L."/>
            <person name="van de Geest H.C."/>
            <person name="Bonants P.J.M."/>
            <person name="Smith D.S."/>
            <person name="Levesque C.A."/>
            <person name="van der Lee T.A.J."/>
        </authorList>
    </citation>
    <scope>NUCLEOTIDE SEQUENCE [LARGE SCALE GENOMIC DNA]</scope>
    <source>
        <strain evidence="3 5">LEV6574</strain>
        <strain evidence="2 4">MB42</strain>
    </source>
</reference>
<feature type="region of interest" description="Disordered" evidence="1">
    <location>
        <begin position="1"/>
        <end position="80"/>
    </location>
</feature>
<evidence type="ECO:0000313" key="2">
    <source>
        <dbReference type="EMBL" id="TPX47476.1"/>
    </source>
</evidence>
<evidence type="ECO:0000313" key="5">
    <source>
        <dbReference type="Proteomes" id="UP000320475"/>
    </source>
</evidence>
<dbReference type="EMBL" id="QEAN01000115">
    <property type="protein sequence ID" value="TPX47476.1"/>
    <property type="molecule type" value="Genomic_DNA"/>
</dbReference>
<dbReference type="VEuPathDB" id="FungiDB:SeMB42_g03288"/>
<feature type="compositionally biased region" description="Low complexity" evidence="1">
    <location>
        <begin position="50"/>
        <end position="60"/>
    </location>
</feature>
<proteinExistence type="predicted"/>
<organism evidence="3 5">
    <name type="scientific">Synchytrium endobioticum</name>
    <dbReference type="NCBI Taxonomy" id="286115"/>
    <lineage>
        <taxon>Eukaryota</taxon>
        <taxon>Fungi</taxon>
        <taxon>Fungi incertae sedis</taxon>
        <taxon>Chytridiomycota</taxon>
        <taxon>Chytridiomycota incertae sedis</taxon>
        <taxon>Chytridiomycetes</taxon>
        <taxon>Synchytriales</taxon>
        <taxon>Synchytriaceae</taxon>
        <taxon>Synchytrium</taxon>
    </lineage>
</organism>
<gene>
    <name evidence="3" type="ORF">SeLEV6574_g01552</name>
    <name evidence="2" type="ORF">SeMB42_g03288</name>
</gene>
<dbReference type="AlphaFoldDB" id="A0A507DDB1"/>
<evidence type="ECO:0000256" key="1">
    <source>
        <dbReference type="SAM" id="MobiDB-lite"/>
    </source>
</evidence>
<dbReference type="EMBL" id="QEAM01000036">
    <property type="protein sequence ID" value="TPX49295.1"/>
    <property type="molecule type" value="Genomic_DNA"/>
</dbReference>
<feature type="compositionally biased region" description="Basic and acidic residues" evidence="1">
    <location>
        <begin position="70"/>
        <end position="80"/>
    </location>
</feature>
<evidence type="ECO:0000313" key="3">
    <source>
        <dbReference type="EMBL" id="TPX49295.1"/>
    </source>
</evidence>
<name>A0A507DDB1_9FUNG</name>
<accession>A0A507DDB1</accession>